<dbReference type="InterPro" id="IPR013578">
    <property type="entry name" value="Peptidase_M16C_assoc"/>
</dbReference>
<protein>
    <recommendedName>
        <fullName evidence="1">Peptidase M16C associated domain-containing protein</fullName>
    </recommendedName>
</protein>
<name>A0A382DHU2_9ZZZZ</name>
<dbReference type="InterPro" id="IPR011249">
    <property type="entry name" value="Metalloenz_LuxS/M16"/>
</dbReference>
<evidence type="ECO:0000313" key="2">
    <source>
        <dbReference type="EMBL" id="SVB37187.1"/>
    </source>
</evidence>
<dbReference type="InterPro" id="IPR055130">
    <property type="entry name" value="PreP_C"/>
</dbReference>
<dbReference type="Gene3D" id="3.30.830.10">
    <property type="entry name" value="Metalloenzyme, LuxS/M16 peptidase-like"/>
    <property type="match status" value="3"/>
</dbReference>
<dbReference type="SMART" id="SM01264">
    <property type="entry name" value="M16C_associated"/>
    <property type="match status" value="1"/>
</dbReference>
<gene>
    <name evidence="2" type="ORF">METZ01_LOCUS190041</name>
</gene>
<feature type="non-terminal residue" evidence="2">
    <location>
        <position position="1"/>
    </location>
</feature>
<dbReference type="Pfam" id="PF22516">
    <property type="entry name" value="PreP_C"/>
    <property type="match status" value="1"/>
</dbReference>
<proteinExistence type="predicted"/>
<feature type="domain" description="Peptidase M16C associated" evidence="1">
    <location>
        <begin position="136"/>
        <end position="386"/>
    </location>
</feature>
<dbReference type="PANTHER" id="PTHR43016">
    <property type="entry name" value="PRESEQUENCE PROTEASE"/>
    <property type="match status" value="1"/>
</dbReference>
<dbReference type="GO" id="GO:0004222">
    <property type="term" value="F:metalloendopeptidase activity"/>
    <property type="evidence" value="ECO:0007669"/>
    <property type="project" value="TreeGrafter"/>
</dbReference>
<dbReference type="GO" id="GO:0046872">
    <property type="term" value="F:metal ion binding"/>
    <property type="evidence" value="ECO:0007669"/>
    <property type="project" value="InterPro"/>
</dbReference>
<organism evidence="2">
    <name type="scientific">marine metagenome</name>
    <dbReference type="NCBI Taxonomy" id="408172"/>
    <lineage>
        <taxon>unclassified sequences</taxon>
        <taxon>metagenomes</taxon>
        <taxon>ecological metagenomes</taxon>
    </lineage>
</organism>
<reference evidence="2" key="1">
    <citation type="submission" date="2018-05" db="EMBL/GenBank/DDBJ databases">
        <authorList>
            <person name="Lanie J.A."/>
            <person name="Ng W.-L."/>
            <person name="Kazmierczak K.M."/>
            <person name="Andrzejewski T.M."/>
            <person name="Davidsen T.M."/>
            <person name="Wayne K.J."/>
            <person name="Tettelin H."/>
            <person name="Glass J.I."/>
            <person name="Rusch D."/>
            <person name="Podicherti R."/>
            <person name="Tsui H.-C.T."/>
            <person name="Winkler M.E."/>
        </authorList>
    </citation>
    <scope>NUCLEOTIDE SEQUENCE</scope>
</reference>
<evidence type="ECO:0000259" key="1">
    <source>
        <dbReference type="SMART" id="SM01264"/>
    </source>
</evidence>
<feature type="non-terminal residue" evidence="2">
    <location>
        <position position="602"/>
    </location>
</feature>
<accession>A0A382DHU2</accession>
<dbReference type="AlphaFoldDB" id="A0A382DHU2"/>
<dbReference type="EMBL" id="UINC01039144">
    <property type="protein sequence ID" value="SVB37187.1"/>
    <property type="molecule type" value="Genomic_DNA"/>
</dbReference>
<dbReference type="GO" id="GO:0016485">
    <property type="term" value="P:protein processing"/>
    <property type="evidence" value="ECO:0007669"/>
    <property type="project" value="TreeGrafter"/>
</dbReference>
<dbReference type="Pfam" id="PF08367">
    <property type="entry name" value="M16C_assoc"/>
    <property type="match status" value="1"/>
</dbReference>
<sequence length="602" mass="68528">EFGSEIIGGGFDDNRFETMFAVGLKGTEINHENEILELIFSTLKNLVDHGIEENMIKSAVNSIDFKLREANFGGFPKGIVYNIQTLTSWLYNSDPFMHLKYDKLMGKINRKSKRRYFENLIDKYLLNNNHQSIVLAAPKLDLEKKKEAKIRKKMRSLKASMSPKEIDLLVQRTQELQEMQIMPDSPEVLDKLPSLDLQDVDVKSEQFPLDIKKKSEPKILFHDLFTNKIAYIQIGFDALSIPREQIPYLSLVGKLVLGMGTRRHSYTEISQLLGIHTGGIRSWHFTSASVNDYKKVLSHIFFSGKALMGKLDHLFDIWEELIQEHDFDNTKRLIEIIKSTKADMEDSILSSGNHYVLSRLYSYQSPLGQYNELSGGVSYYSFLSKLLVRAEKNPGEVAEEFKKITQSLFTKENLLMSITAPENDYRKIEKRALTLTQKLSNKKRPSVAFQLNTTPSNEAFLTASSVQFVGKGANLFELGMEYSGKFDVLNSVLRTCFLWDRIRVQGGAYGSQSSFDSLSGNYGLVSYRDPNLTETLDVYDQISGYIENLDISDKELTKILIGCAGRLDQPLSPDRKGSASMVEHLTGKTFELKQKRRDELLS</sequence>
<dbReference type="PANTHER" id="PTHR43016:SF13">
    <property type="entry name" value="PRESEQUENCE PROTEASE, MITOCHONDRIAL"/>
    <property type="match status" value="1"/>
</dbReference>
<dbReference type="SUPFAM" id="SSF63411">
    <property type="entry name" value="LuxS/MPP-like metallohydrolase"/>
    <property type="match status" value="3"/>
</dbReference>